<dbReference type="EMBL" id="JABCUS010000004">
    <property type="protein sequence ID" value="NMX02875.1"/>
    <property type="molecule type" value="Genomic_DNA"/>
</dbReference>
<sequence>MTRNETYREYRAASLVAMLLALDGCGNSAGWSSDPIRSDDQPPALESSETTSENSPEVDSPPEAPHEPATPEIPQITSDSEDAGDSDLQVTPSTGAMRIEGTVADITQNKTGAPASLKTWWGACWKGQKGCGSACDRCEDCRDFWRRRCGRAKSHARNMVLLTRLNETSGSIRKTCYLH</sequence>
<feature type="compositionally biased region" description="Low complexity" evidence="1">
    <location>
        <begin position="46"/>
        <end position="57"/>
    </location>
</feature>
<accession>A0A7Y0USE9</accession>
<protein>
    <submittedName>
        <fullName evidence="2">Uncharacterized protein</fullName>
    </submittedName>
</protein>
<reference evidence="2 3" key="1">
    <citation type="submission" date="2020-04" db="EMBL/GenBank/DDBJ databases">
        <title>Antimicrobial susceptibility and clonality of vaginal-derived multi-drug resistant Mobiluncus isolates in China.</title>
        <authorList>
            <person name="Zhang X."/>
        </authorList>
    </citation>
    <scope>NUCLEOTIDE SEQUENCE [LARGE SCALE GENOMIC DNA]</scope>
    <source>
        <strain evidence="2 3">12</strain>
    </source>
</reference>
<dbReference type="Proteomes" id="UP000575397">
    <property type="component" value="Unassembled WGS sequence"/>
</dbReference>
<gene>
    <name evidence="2" type="ORF">HHJ77_02730</name>
</gene>
<name>A0A7Y0USE9_9ACTO</name>
<comment type="caution">
    <text evidence="2">The sequence shown here is derived from an EMBL/GenBank/DDBJ whole genome shotgun (WGS) entry which is preliminary data.</text>
</comment>
<proteinExistence type="predicted"/>
<feature type="region of interest" description="Disordered" evidence="1">
    <location>
        <begin position="27"/>
        <end position="96"/>
    </location>
</feature>
<dbReference type="AlphaFoldDB" id="A0A7Y0USE9"/>
<evidence type="ECO:0000256" key="1">
    <source>
        <dbReference type="SAM" id="MobiDB-lite"/>
    </source>
</evidence>
<evidence type="ECO:0000313" key="2">
    <source>
        <dbReference type="EMBL" id="NMX02875.1"/>
    </source>
</evidence>
<organism evidence="2 3">
    <name type="scientific">Mobiluncus mulieris</name>
    <dbReference type="NCBI Taxonomy" id="2052"/>
    <lineage>
        <taxon>Bacteria</taxon>
        <taxon>Bacillati</taxon>
        <taxon>Actinomycetota</taxon>
        <taxon>Actinomycetes</taxon>
        <taxon>Actinomycetales</taxon>
        <taxon>Actinomycetaceae</taxon>
        <taxon>Mobiluncus</taxon>
    </lineage>
</organism>
<dbReference type="RefSeq" id="WP_169762295.1">
    <property type="nucleotide sequence ID" value="NZ_JABCUS010000004.1"/>
</dbReference>
<evidence type="ECO:0000313" key="3">
    <source>
        <dbReference type="Proteomes" id="UP000575397"/>
    </source>
</evidence>